<comment type="caution">
    <text evidence="1">The sequence shown here is derived from an EMBL/GenBank/DDBJ whole genome shotgun (WGS) entry which is preliminary data.</text>
</comment>
<name>A0ABD0JUK3_9CAEN</name>
<dbReference type="Proteomes" id="UP001519460">
    <property type="component" value="Unassembled WGS sequence"/>
</dbReference>
<evidence type="ECO:0000313" key="1">
    <source>
        <dbReference type="EMBL" id="KAK7478501.1"/>
    </source>
</evidence>
<organism evidence="1 2">
    <name type="scientific">Batillaria attramentaria</name>
    <dbReference type="NCBI Taxonomy" id="370345"/>
    <lineage>
        <taxon>Eukaryota</taxon>
        <taxon>Metazoa</taxon>
        <taxon>Spiralia</taxon>
        <taxon>Lophotrochozoa</taxon>
        <taxon>Mollusca</taxon>
        <taxon>Gastropoda</taxon>
        <taxon>Caenogastropoda</taxon>
        <taxon>Sorbeoconcha</taxon>
        <taxon>Cerithioidea</taxon>
        <taxon>Batillariidae</taxon>
        <taxon>Batillaria</taxon>
    </lineage>
</organism>
<sequence>MYRLCSVLLCVSGGRPADAEAAQVRHFGIRQLTGRQPAVAFLHPLGTNLNCMMDVSFYIYTSGRASDVGFYRVVVLCDLYALHAGFSCSKTSLALVETESGD</sequence>
<keyword evidence="2" id="KW-1185">Reference proteome</keyword>
<gene>
    <name evidence="1" type="ORF">BaRGS_00030260</name>
</gene>
<dbReference type="AlphaFoldDB" id="A0ABD0JUK3"/>
<proteinExistence type="predicted"/>
<protein>
    <recommendedName>
        <fullName evidence="3">Secreted protein</fullName>
    </recommendedName>
</protein>
<evidence type="ECO:0008006" key="3">
    <source>
        <dbReference type="Google" id="ProtNLM"/>
    </source>
</evidence>
<evidence type="ECO:0000313" key="2">
    <source>
        <dbReference type="Proteomes" id="UP001519460"/>
    </source>
</evidence>
<reference evidence="1 2" key="1">
    <citation type="journal article" date="2023" name="Sci. Data">
        <title>Genome assembly of the Korean intertidal mud-creeper Batillaria attramentaria.</title>
        <authorList>
            <person name="Patra A.K."/>
            <person name="Ho P.T."/>
            <person name="Jun S."/>
            <person name="Lee S.J."/>
            <person name="Kim Y."/>
            <person name="Won Y.J."/>
        </authorList>
    </citation>
    <scope>NUCLEOTIDE SEQUENCE [LARGE SCALE GENOMIC DNA]</scope>
    <source>
        <strain evidence="1">Wonlab-2016</strain>
    </source>
</reference>
<dbReference type="EMBL" id="JACVVK020000324">
    <property type="protein sequence ID" value="KAK7478501.1"/>
    <property type="molecule type" value="Genomic_DNA"/>
</dbReference>
<accession>A0ABD0JUK3</accession>